<evidence type="ECO:0000259" key="2">
    <source>
        <dbReference type="PROSITE" id="PS50097"/>
    </source>
</evidence>
<dbReference type="KEGG" id="clec:106669556"/>
<dbReference type="AlphaFoldDB" id="A0A8I6RY84"/>
<dbReference type="InterPro" id="IPR011333">
    <property type="entry name" value="SKP1/BTB/POZ_sf"/>
</dbReference>
<name>A0A8I6RY84_CIMLE</name>
<evidence type="ECO:0000313" key="3">
    <source>
        <dbReference type="EnsemblMetazoa" id="XP_014254583.1"/>
    </source>
</evidence>
<dbReference type="EnsemblMetazoa" id="XM_014399095.2">
    <property type="protein sequence ID" value="XP_014254581.1"/>
    <property type="gene ID" value="LOC106669556"/>
</dbReference>
<evidence type="ECO:0000313" key="4">
    <source>
        <dbReference type="Proteomes" id="UP000494040"/>
    </source>
</evidence>
<feature type="compositionally biased region" description="Polar residues" evidence="1">
    <location>
        <begin position="262"/>
        <end position="272"/>
    </location>
</feature>
<dbReference type="Gene3D" id="3.30.710.10">
    <property type="entry name" value="Potassium Channel Kv1.1, Chain A"/>
    <property type="match status" value="1"/>
</dbReference>
<dbReference type="PANTHER" id="PTHR45774:SF3">
    <property type="entry name" value="BTB (POZ) DOMAIN-CONTAINING 2B-RELATED"/>
    <property type="match status" value="1"/>
</dbReference>
<feature type="domain" description="BTB" evidence="2">
    <location>
        <begin position="39"/>
        <end position="111"/>
    </location>
</feature>
<dbReference type="RefSeq" id="XP_014254581.1">
    <property type="nucleotide sequence ID" value="XM_014399095.2"/>
</dbReference>
<dbReference type="EnsemblMetazoa" id="XM_014399097.2">
    <property type="protein sequence ID" value="XP_014254583.1"/>
    <property type="gene ID" value="LOC106669556"/>
</dbReference>
<dbReference type="RefSeq" id="XP_014254582.1">
    <property type="nucleotide sequence ID" value="XM_014399096.2"/>
</dbReference>
<dbReference type="SUPFAM" id="SSF54695">
    <property type="entry name" value="POZ domain"/>
    <property type="match status" value="1"/>
</dbReference>
<protein>
    <recommendedName>
        <fullName evidence="2">BTB domain-containing protein</fullName>
    </recommendedName>
</protein>
<reference evidence="3" key="1">
    <citation type="submission" date="2022-01" db="UniProtKB">
        <authorList>
            <consortium name="EnsemblMetazoa"/>
        </authorList>
    </citation>
    <scope>IDENTIFICATION</scope>
</reference>
<dbReference type="PROSITE" id="PS50097">
    <property type="entry name" value="BTB"/>
    <property type="match status" value="1"/>
</dbReference>
<dbReference type="EnsemblMetazoa" id="XM_014399096.2">
    <property type="protein sequence ID" value="XP_014254582.1"/>
    <property type="gene ID" value="LOC106669556"/>
</dbReference>
<dbReference type="Pfam" id="PF00651">
    <property type="entry name" value="BTB"/>
    <property type="match status" value="1"/>
</dbReference>
<dbReference type="SMART" id="SM00225">
    <property type="entry name" value="BTB"/>
    <property type="match status" value="1"/>
</dbReference>
<dbReference type="OrthoDB" id="6605118at2759"/>
<dbReference type="PANTHER" id="PTHR45774">
    <property type="entry name" value="BTB/POZ DOMAIN-CONTAINING"/>
    <property type="match status" value="1"/>
</dbReference>
<dbReference type="Gene3D" id="1.25.40.420">
    <property type="match status" value="1"/>
</dbReference>
<dbReference type="OMA" id="NPTYNDD"/>
<accession>A0A8I6RY84</accession>
<dbReference type="Pfam" id="PF07707">
    <property type="entry name" value="BACK"/>
    <property type="match status" value="1"/>
</dbReference>
<dbReference type="Proteomes" id="UP000494040">
    <property type="component" value="Unassembled WGS sequence"/>
</dbReference>
<dbReference type="CDD" id="cd14733">
    <property type="entry name" value="BACK"/>
    <property type="match status" value="1"/>
</dbReference>
<dbReference type="InterPro" id="IPR011705">
    <property type="entry name" value="BACK"/>
</dbReference>
<organism evidence="3 4">
    <name type="scientific">Cimex lectularius</name>
    <name type="common">Bed bug</name>
    <name type="synonym">Acanthia lectularia</name>
    <dbReference type="NCBI Taxonomy" id="79782"/>
    <lineage>
        <taxon>Eukaryota</taxon>
        <taxon>Metazoa</taxon>
        <taxon>Ecdysozoa</taxon>
        <taxon>Arthropoda</taxon>
        <taxon>Hexapoda</taxon>
        <taxon>Insecta</taxon>
        <taxon>Pterygota</taxon>
        <taxon>Neoptera</taxon>
        <taxon>Paraneoptera</taxon>
        <taxon>Hemiptera</taxon>
        <taxon>Heteroptera</taxon>
        <taxon>Panheteroptera</taxon>
        <taxon>Cimicomorpha</taxon>
        <taxon>Cimicidae</taxon>
        <taxon>Cimex</taxon>
    </lineage>
</organism>
<feature type="region of interest" description="Disordered" evidence="1">
    <location>
        <begin position="260"/>
        <end position="305"/>
    </location>
</feature>
<sequence length="352" mass="40312">MYKPARFSLKGSFSASEWRRGCKTWNERMSILYKTKYGSDVVLKVKNDDKETHFSAHKFVLKMSSQVLETIMNTEVCLKNKDPAIIFTNVDEEAFGHYIKYLYTSTVALSSTAQAIEIFRIADKFNAPDLAELCYAYIVGHLDPSNVMPCYMFADVHGMEELKLRCLTLIQNDTKQVVNSENITRFDVQSLIILLNQPALSIRDFELFKLIERWIKVCEGSELCNLCVAHNPAIDLKKKFHHLLMTRFRHMSIPPEELAHSNELSQPFNTQSDQKRTPGESNTTLQQGNQGRRGSRQLEPSRNEQRSASLYRLNKDENAPPPNIGIQQVSSVVPKYLSNKLNENAGRRTSRN</sequence>
<proteinExistence type="predicted"/>
<dbReference type="RefSeq" id="XP_014254583.1">
    <property type="nucleotide sequence ID" value="XM_014399097.2"/>
</dbReference>
<keyword evidence="4" id="KW-1185">Reference proteome</keyword>
<dbReference type="GeneID" id="106669556"/>
<evidence type="ECO:0000256" key="1">
    <source>
        <dbReference type="SAM" id="MobiDB-lite"/>
    </source>
</evidence>
<dbReference type="InterPro" id="IPR000210">
    <property type="entry name" value="BTB/POZ_dom"/>
</dbReference>